<dbReference type="GO" id="GO:0005654">
    <property type="term" value="C:nucleoplasm"/>
    <property type="evidence" value="ECO:0007669"/>
    <property type="project" value="TreeGrafter"/>
</dbReference>
<dbReference type="AlphaFoldDB" id="A0A7E6F7V7"/>
<evidence type="ECO:0000259" key="1">
    <source>
        <dbReference type="PROSITE" id="PS51154"/>
    </source>
</evidence>
<dbReference type="GO" id="GO:0042278">
    <property type="term" value="P:purine nucleoside metabolic process"/>
    <property type="evidence" value="ECO:0007669"/>
    <property type="project" value="TreeGrafter"/>
</dbReference>
<dbReference type="KEGG" id="osn:115217635"/>
<dbReference type="PANTHER" id="PTHR11106:SF93">
    <property type="entry name" value="ADP-RIBOSE GLYCOHYDROLASE MACROD1"/>
    <property type="match status" value="1"/>
</dbReference>
<accession>A0A7E6F7V7</accession>
<dbReference type="InterPro" id="IPR002589">
    <property type="entry name" value="Macro_dom"/>
</dbReference>
<keyword evidence="2" id="KW-1185">Reference proteome</keyword>
<dbReference type="PROSITE" id="PS51154">
    <property type="entry name" value="MACRO"/>
    <property type="match status" value="1"/>
</dbReference>
<protein>
    <submittedName>
        <fullName evidence="3">ADP-ribose glycohydrolase MACROD1-like</fullName>
    </submittedName>
</protein>
<reference evidence="3" key="1">
    <citation type="submission" date="2025-08" db="UniProtKB">
        <authorList>
            <consortium name="RefSeq"/>
        </authorList>
    </citation>
    <scope>IDENTIFICATION</scope>
</reference>
<dbReference type="GO" id="GO:0140291">
    <property type="term" value="P:peptidyl-glutamate ADP-deribosylation"/>
    <property type="evidence" value="ECO:0007669"/>
    <property type="project" value="TreeGrafter"/>
</dbReference>
<dbReference type="Proteomes" id="UP000515154">
    <property type="component" value="Linkage group LG11"/>
</dbReference>
<organism evidence="2 3">
    <name type="scientific">Octopus sinensis</name>
    <name type="common">East Asian common octopus</name>
    <dbReference type="NCBI Taxonomy" id="2607531"/>
    <lineage>
        <taxon>Eukaryota</taxon>
        <taxon>Metazoa</taxon>
        <taxon>Spiralia</taxon>
        <taxon>Lophotrochozoa</taxon>
        <taxon>Mollusca</taxon>
        <taxon>Cephalopoda</taxon>
        <taxon>Coleoidea</taxon>
        <taxon>Octopodiformes</taxon>
        <taxon>Octopoda</taxon>
        <taxon>Incirrata</taxon>
        <taxon>Octopodidae</taxon>
        <taxon>Octopus</taxon>
    </lineage>
</organism>
<gene>
    <name evidence="3" type="primary">LOC115217635</name>
</gene>
<dbReference type="InterPro" id="IPR043472">
    <property type="entry name" value="Macro_dom-like"/>
</dbReference>
<dbReference type="SUPFAM" id="SSF52949">
    <property type="entry name" value="Macro domain-like"/>
    <property type="match status" value="1"/>
</dbReference>
<evidence type="ECO:0000313" key="2">
    <source>
        <dbReference type="Proteomes" id="UP000515154"/>
    </source>
</evidence>
<dbReference type="Gene3D" id="3.40.220.10">
    <property type="entry name" value="Leucine Aminopeptidase, subunit E, domain 1"/>
    <property type="match status" value="1"/>
</dbReference>
<feature type="domain" description="Macro" evidence="1">
    <location>
        <begin position="1"/>
        <end position="65"/>
    </location>
</feature>
<dbReference type="GO" id="GO:0006974">
    <property type="term" value="P:DNA damage response"/>
    <property type="evidence" value="ECO:0007669"/>
    <property type="project" value="TreeGrafter"/>
</dbReference>
<evidence type="ECO:0000313" key="3">
    <source>
        <dbReference type="RefSeq" id="XP_036363385.1"/>
    </source>
</evidence>
<dbReference type="RefSeq" id="XP_036363385.1">
    <property type="nucleotide sequence ID" value="XM_036507492.1"/>
</dbReference>
<name>A0A7E6F7V7_9MOLL</name>
<proteinExistence type="predicted"/>
<sequence length="119" mass="13547">MAKRNAFPCISTGVYGYPNDKAAEVSLQTVRKWMESNHDRVDRVIFCIFLSKDEDIYREKMQKYFPLNEKKCAATTAEEDKEPVVVVNVESNQVAANAEFSLIRDTKKGSVTTQQSYKG</sequence>
<dbReference type="PANTHER" id="PTHR11106">
    <property type="entry name" value="GANGLIOSIDE INDUCED DIFFERENTIATION ASSOCIATED PROTEIN 2-RELATED"/>
    <property type="match status" value="1"/>
</dbReference>
<dbReference type="GO" id="GO:0140293">
    <property type="term" value="F:ADP-ribosylglutamate hydrolase activity"/>
    <property type="evidence" value="ECO:0007669"/>
    <property type="project" value="TreeGrafter"/>
</dbReference>